<feature type="domain" description="HTH araC/xylS-type" evidence="5">
    <location>
        <begin position="173"/>
        <end position="270"/>
    </location>
</feature>
<dbReference type="PANTHER" id="PTHR11019">
    <property type="entry name" value="HTH-TYPE TRANSCRIPTIONAL REGULATOR NIMR"/>
    <property type="match status" value="1"/>
</dbReference>
<dbReference type="Pfam" id="PF07883">
    <property type="entry name" value="Cupin_2"/>
    <property type="match status" value="1"/>
</dbReference>
<evidence type="ECO:0000256" key="2">
    <source>
        <dbReference type="ARBA" id="ARBA00023015"/>
    </source>
</evidence>
<dbReference type="SMART" id="SM00342">
    <property type="entry name" value="HTH_ARAC"/>
    <property type="match status" value="1"/>
</dbReference>
<dbReference type="InterPro" id="IPR009057">
    <property type="entry name" value="Homeodomain-like_sf"/>
</dbReference>
<dbReference type="AlphaFoldDB" id="A0A4R6EII8"/>
<evidence type="ECO:0000256" key="1">
    <source>
        <dbReference type="ARBA" id="ARBA00022491"/>
    </source>
</evidence>
<dbReference type="InterPro" id="IPR018060">
    <property type="entry name" value="HTH_AraC"/>
</dbReference>
<evidence type="ECO:0000259" key="5">
    <source>
        <dbReference type="PROSITE" id="PS01124"/>
    </source>
</evidence>
<dbReference type="GO" id="GO:0003700">
    <property type="term" value="F:DNA-binding transcription factor activity"/>
    <property type="evidence" value="ECO:0007669"/>
    <property type="project" value="InterPro"/>
</dbReference>
<dbReference type="Gene3D" id="1.10.10.60">
    <property type="entry name" value="Homeodomain-like"/>
    <property type="match status" value="1"/>
</dbReference>
<dbReference type="PANTHER" id="PTHR11019:SF159">
    <property type="entry name" value="TRANSCRIPTIONAL REGULATOR-RELATED"/>
    <property type="match status" value="1"/>
</dbReference>
<dbReference type="InterPro" id="IPR018062">
    <property type="entry name" value="HTH_AraC-typ_CS"/>
</dbReference>
<dbReference type="InterPro" id="IPR011051">
    <property type="entry name" value="RmlC_Cupin_sf"/>
</dbReference>
<dbReference type="GO" id="GO:0043565">
    <property type="term" value="F:sequence-specific DNA binding"/>
    <property type="evidence" value="ECO:0007669"/>
    <property type="project" value="InterPro"/>
</dbReference>
<dbReference type="CDD" id="cd06124">
    <property type="entry name" value="cupin_NimR-like_N"/>
    <property type="match status" value="1"/>
</dbReference>
<dbReference type="SUPFAM" id="SSF46689">
    <property type="entry name" value="Homeodomain-like"/>
    <property type="match status" value="1"/>
</dbReference>
<dbReference type="PROSITE" id="PS00041">
    <property type="entry name" value="HTH_ARAC_FAMILY_1"/>
    <property type="match status" value="1"/>
</dbReference>
<keyword evidence="1" id="KW-0678">Repressor</keyword>
<proteinExistence type="predicted"/>
<evidence type="ECO:0000256" key="3">
    <source>
        <dbReference type="ARBA" id="ARBA00023125"/>
    </source>
</evidence>
<keyword evidence="4" id="KW-0804">Transcription</keyword>
<sequence length="282" mass="31430">MRRVFSLPLRPATAIAPMTTTLTFSFAHRPLVPFAHDYAHGESEPWHQHDCAQLLHILSGVVRVETQEGCWVVPPGRGVWLPAGTPHALRITGHVAARTLFIDPLARAFLPVTCQIVQISPLLRELIVASLGLAEKYAPGSREERIYELILDEIRGMQVLPFGLPEPQDAALRALCQQMRESPADAWDSRRAASVANMSERTLNRHFQQQTALTWSEWVRRARLMEALVRLAQGQSVLRVALDLGYGSHSAFTAMFRRVMGTSPSEYFYSDPDCVPAALSNA</sequence>
<dbReference type="Proteomes" id="UP000295530">
    <property type="component" value="Unassembled WGS sequence"/>
</dbReference>
<dbReference type="SUPFAM" id="SSF51182">
    <property type="entry name" value="RmlC-like cupins"/>
    <property type="match status" value="1"/>
</dbReference>
<dbReference type="EMBL" id="SNVX01000005">
    <property type="protein sequence ID" value="TDN58497.1"/>
    <property type="molecule type" value="Genomic_DNA"/>
</dbReference>
<comment type="caution">
    <text evidence="6">The sequence shown here is derived from an EMBL/GenBank/DDBJ whole genome shotgun (WGS) entry which is preliminary data.</text>
</comment>
<reference evidence="6 7" key="1">
    <citation type="submission" date="2019-03" db="EMBL/GenBank/DDBJ databases">
        <title>Genomic analyses of the natural microbiome of Caenorhabditis elegans.</title>
        <authorList>
            <person name="Samuel B."/>
        </authorList>
    </citation>
    <scope>NUCLEOTIDE SEQUENCE [LARGE SCALE GENOMIC DNA]</scope>
    <source>
        <strain evidence="6 7">BIGb0156</strain>
    </source>
</reference>
<dbReference type="PROSITE" id="PS01124">
    <property type="entry name" value="HTH_ARAC_FAMILY_2"/>
    <property type="match status" value="1"/>
</dbReference>
<keyword evidence="2" id="KW-0805">Transcription regulation</keyword>
<evidence type="ECO:0000313" key="7">
    <source>
        <dbReference type="Proteomes" id="UP000295530"/>
    </source>
</evidence>
<keyword evidence="7" id="KW-1185">Reference proteome</keyword>
<name>A0A4R6EII8_SCAGO</name>
<dbReference type="InterPro" id="IPR014710">
    <property type="entry name" value="RmlC-like_jellyroll"/>
</dbReference>
<keyword evidence="3 6" id="KW-0238">DNA-binding</keyword>
<dbReference type="Pfam" id="PF12833">
    <property type="entry name" value="HTH_18"/>
    <property type="match status" value="1"/>
</dbReference>
<organism evidence="6 7">
    <name type="scientific">Scandinavium goeteborgense</name>
    <dbReference type="NCBI Taxonomy" id="1851514"/>
    <lineage>
        <taxon>Bacteria</taxon>
        <taxon>Pseudomonadati</taxon>
        <taxon>Pseudomonadota</taxon>
        <taxon>Gammaproteobacteria</taxon>
        <taxon>Enterobacterales</taxon>
        <taxon>Enterobacteriaceae</taxon>
        <taxon>Scandinavium</taxon>
    </lineage>
</organism>
<evidence type="ECO:0000256" key="4">
    <source>
        <dbReference type="ARBA" id="ARBA00023163"/>
    </source>
</evidence>
<protein>
    <submittedName>
        <fullName evidence="6">AraC-like DNA-binding protein</fullName>
    </submittedName>
</protein>
<dbReference type="FunFam" id="1.10.10.60:FF:000132">
    <property type="entry name" value="AraC family transcriptional regulator"/>
    <property type="match status" value="1"/>
</dbReference>
<dbReference type="PRINTS" id="PR00032">
    <property type="entry name" value="HTHARAC"/>
</dbReference>
<dbReference type="Gene3D" id="2.60.120.10">
    <property type="entry name" value="Jelly Rolls"/>
    <property type="match status" value="1"/>
</dbReference>
<evidence type="ECO:0000313" key="6">
    <source>
        <dbReference type="EMBL" id="TDN58497.1"/>
    </source>
</evidence>
<dbReference type="InterPro" id="IPR020449">
    <property type="entry name" value="Tscrpt_reg_AraC-type_HTH"/>
</dbReference>
<accession>A0A4R6EII8</accession>
<dbReference type="InterPro" id="IPR013096">
    <property type="entry name" value="Cupin_2"/>
</dbReference>
<gene>
    <name evidence="6" type="ORF">EC847_105121</name>
</gene>